<dbReference type="Proteomes" id="UP000465241">
    <property type="component" value="Unassembled WGS sequence"/>
</dbReference>
<dbReference type="Gene3D" id="3.40.50.1820">
    <property type="entry name" value="alpha/beta hydrolase"/>
    <property type="match status" value="1"/>
</dbReference>
<accession>A0A7I9WN55</accession>
<reference evidence="2 3" key="1">
    <citation type="journal article" date="2019" name="Emerg. Microbes Infect.">
        <title>Comprehensive subspecies identification of 175 nontuberculous mycobacteria species based on 7547 genomic profiles.</title>
        <authorList>
            <person name="Matsumoto Y."/>
            <person name="Kinjo T."/>
            <person name="Motooka D."/>
            <person name="Nabeya D."/>
            <person name="Jung N."/>
            <person name="Uechi K."/>
            <person name="Horii T."/>
            <person name="Iida T."/>
            <person name="Fujita J."/>
            <person name="Nakamura S."/>
        </authorList>
    </citation>
    <scope>NUCLEOTIDE SEQUENCE [LARGE SCALE GENOMIC DNA]</scope>
    <source>
        <strain evidence="2 3">JCM 13392</strain>
    </source>
</reference>
<dbReference type="InterPro" id="IPR029058">
    <property type="entry name" value="AB_hydrolase_fold"/>
</dbReference>
<evidence type="ECO:0000256" key="1">
    <source>
        <dbReference type="SAM" id="MobiDB-lite"/>
    </source>
</evidence>
<evidence type="ECO:0000313" key="3">
    <source>
        <dbReference type="Proteomes" id="UP000465241"/>
    </source>
</evidence>
<dbReference type="EMBL" id="BLKT01000003">
    <property type="protein sequence ID" value="GFG59182.1"/>
    <property type="molecule type" value="Genomic_DNA"/>
</dbReference>
<comment type="caution">
    <text evidence="2">The sequence shown here is derived from an EMBL/GenBank/DDBJ whole genome shotgun (WGS) entry which is preliminary data.</text>
</comment>
<gene>
    <name evidence="2" type="ORF">MMUR_33180</name>
</gene>
<sequence>MAHVTSTTTRRELRHVRYGLAVIAACGLVYGANPAVAWADTLPSNTASESASESEPDRDAAPTAEEGPDDAPRTGPRSEVDDETTDDETTDDQTTDDETTDDDAEDSDEPSDEPAPDEDTDPTEPDPDTEEEIAPQPGPDAPKTGSSSPKDVEPEPESSDPTTQVVTLPADEDARPAEDDPVEEATPGTALAVRTAAVATLPVVTPPAVSTAAVTVESPRPVARPLSPIAELLELPGRLVNVVLQAFDITSSATSPVSPIDWRPVNNAVFAAFREVERLLGLHRTPVPQPVVPTLTYTGPTDRPTPTVAEFLNAATAGYVLGSTPGGLVPFTVNGFQLSSTNILTGMAGDAWVTPEGQVIIAYQGTTGGTHLAFNPVIAITHVLADLQMVFTPTTPAGFYDAVDFAELVQREAAKQGYGADDIFVTGHSLGGWQAQFVAQQIGLAGIGFEAPGMNSTTPGNGADSLFVNVGTYGDVASYLATDLPGLQPFMPRYVPGGGAKPHYGPIVMVGDPAAMTPLYNASRLFGTSLIGSLVFLVDALVNFAQYHMPGVQAYHLDIDVDPGVTPWLGTARGPVLTGYGALSIPELLAAASDDGILFRP</sequence>
<evidence type="ECO:0000313" key="2">
    <source>
        <dbReference type="EMBL" id="GFG59182.1"/>
    </source>
</evidence>
<feature type="region of interest" description="Disordered" evidence="1">
    <location>
        <begin position="44"/>
        <end position="186"/>
    </location>
</feature>
<feature type="compositionally biased region" description="Basic and acidic residues" evidence="1">
    <location>
        <begin position="70"/>
        <end position="79"/>
    </location>
</feature>
<feature type="compositionally biased region" description="Acidic residues" evidence="1">
    <location>
        <begin position="80"/>
        <end position="133"/>
    </location>
</feature>
<dbReference type="SUPFAM" id="SSF53474">
    <property type="entry name" value="alpha/beta-Hydrolases"/>
    <property type="match status" value="1"/>
</dbReference>
<protein>
    <recommendedName>
        <fullName evidence="4">Lipase</fullName>
    </recommendedName>
</protein>
<organism evidence="2 3">
    <name type="scientific">Mycolicibacterium murale</name>
    <dbReference type="NCBI Taxonomy" id="182220"/>
    <lineage>
        <taxon>Bacteria</taxon>
        <taxon>Bacillati</taxon>
        <taxon>Actinomycetota</taxon>
        <taxon>Actinomycetes</taxon>
        <taxon>Mycobacteriales</taxon>
        <taxon>Mycobacteriaceae</taxon>
        <taxon>Mycolicibacterium</taxon>
    </lineage>
</organism>
<dbReference type="RefSeq" id="WP_193489780.1">
    <property type="nucleotide sequence ID" value="NZ_BAAAMC010000018.1"/>
</dbReference>
<dbReference type="AlphaFoldDB" id="A0A7I9WN55"/>
<evidence type="ECO:0008006" key="4">
    <source>
        <dbReference type="Google" id="ProtNLM"/>
    </source>
</evidence>
<keyword evidence="3" id="KW-1185">Reference proteome</keyword>
<proteinExistence type="predicted"/>
<name>A0A7I9WN55_9MYCO</name>